<gene>
    <name evidence="4" type="ORF">MELIAE_LOCUS499</name>
</gene>
<dbReference type="AlphaFoldDB" id="A0A9P0ASC6"/>
<feature type="domain" description="GST N-terminal" evidence="2">
    <location>
        <begin position="1"/>
        <end position="82"/>
    </location>
</feature>
<dbReference type="InterPro" id="IPR036282">
    <property type="entry name" value="Glutathione-S-Trfase_C_sf"/>
</dbReference>
<dbReference type="GO" id="GO:0004364">
    <property type="term" value="F:glutathione transferase activity"/>
    <property type="evidence" value="ECO:0007669"/>
    <property type="project" value="TreeGrafter"/>
</dbReference>
<comment type="subunit">
    <text evidence="1">Homodimer.</text>
</comment>
<dbReference type="Proteomes" id="UP001154078">
    <property type="component" value="Chromosome 1"/>
</dbReference>
<evidence type="ECO:0000313" key="4">
    <source>
        <dbReference type="EMBL" id="CAH0546305.1"/>
    </source>
</evidence>
<dbReference type="EMBL" id="OV121132">
    <property type="protein sequence ID" value="CAH0546305.1"/>
    <property type="molecule type" value="Genomic_DNA"/>
</dbReference>
<dbReference type="CDD" id="cd03177">
    <property type="entry name" value="GST_C_Delta_Epsilon"/>
    <property type="match status" value="1"/>
</dbReference>
<keyword evidence="5" id="KW-1185">Reference proteome</keyword>
<dbReference type="SFLD" id="SFLDG00358">
    <property type="entry name" value="Main_(cytGST)"/>
    <property type="match status" value="1"/>
</dbReference>
<name>A0A9P0ASC6_BRAAE</name>
<feature type="domain" description="GST C-terminal" evidence="3">
    <location>
        <begin position="88"/>
        <end position="213"/>
    </location>
</feature>
<evidence type="ECO:0000313" key="5">
    <source>
        <dbReference type="Proteomes" id="UP001154078"/>
    </source>
</evidence>
<dbReference type="FunFam" id="3.40.30.10:FF:000034">
    <property type="entry name" value="glutathione S-transferase 1"/>
    <property type="match status" value="1"/>
</dbReference>
<dbReference type="Pfam" id="PF13417">
    <property type="entry name" value="GST_N_3"/>
    <property type="match status" value="1"/>
</dbReference>
<dbReference type="InterPro" id="IPR036249">
    <property type="entry name" value="Thioredoxin-like_sf"/>
</dbReference>
<dbReference type="OrthoDB" id="2309723at2759"/>
<sequence length="215" mass="24401">MTIILYYIPLSPPARAVLMTAEILGIDIEKREVDLSSGEHLSEEYRTLNPQHTVPTLVDGETVIWDSHAIIAYLVRKYGKNDSLYPKDYSIRALVDQRLHFEGSVVFISVRQIVRSMFFKGCKSISEEHRLNAYEALDFLDKFLKGKKFAAGDNLTLADISLVSSISSLNVIIPIDRQKFTNVARWFDEVSALPFYKANVEGLNDFKVFMTGLMS</sequence>
<dbReference type="PROSITE" id="PS50404">
    <property type="entry name" value="GST_NTER"/>
    <property type="match status" value="1"/>
</dbReference>
<reference evidence="4" key="1">
    <citation type="submission" date="2021-12" db="EMBL/GenBank/DDBJ databases">
        <authorList>
            <person name="King R."/>
        </authorList>
    </citation>
    <scope>NUCLEOTIDE SEQUENCE</scope>
</reference>
<evidence type="ECO:0000256" key="1">
    <source>
        <dbReference type="ARBA" id="ARBA00011738"/>
    </source>
</evidence>
<dbReference type="InterPro" id="IPR004046">
    <property type="entry name" value="GST_C"/>
</dbReference>
<dbReference type="SUPFAM" id="SSF47616">
    <property type="entry name" value="GST C-terminal domain-like"/>
    <property type="match status" value="1"/>
</dbReference>
<protein>
    <submittedName>
        <fullName evidence="4">Uncharacterized protein</fullName>
    </submittedName>
</protein>
<dbReference type="SFLD" id="SFLDS00019">
    <property type="entry name" value="Glutathione_Transferase_(cytos"/>
    <property type="match status" value="1"/>
</dbReference>
<dbReference type="FunFam" id="1.20.1050.10:FF:000007">
    <property type="entry name" value="Glutathione S-transferase 1-1"/>
    <property type="match status" value="1"/>
</dbReference>
<dbReference type="Gene3D" id="1.20.1050.10">
    <property type="match status" value="1"/>
</dbReference>
<dbReference type="Gene3D" id="3.40.30.10">
    <property type="entry name" value="Glutaredoxin"/>
    <property type="match status" value="1"/>
</dbReference>
<proteinExistence type="predicted"/>
<accession>A0A9P0ASC6</accession>
<dbReference type="PROSITE" id="PS50405">
    <property type="entry name" value="GST_CTER"/>
    <property type="match status" value="1"/>
</dbReference>
<dbReference type="InterPro" id="IPR040079">
    <property type="entry name" value="Glutathione_S-Trfase"/>
</dbReference>
<dbReference type="InterPro" id="IPR004045">
    <property type="entry name" value="Glutathione_S-Trfase_N"/>
</dbReference>
<organism evidence="4 5">
    <name type="scientific">Brassicogethes aeneus</name>
    <name type="common">Rape pollen beetle</name>
    <name type="synonym">Meligethes aeneus</name>
    <dbReference type="NCBI Taxonomy" id="1431903"/>
    <lineage>
        <taxon>Eukaryota</taxon>
        <taxon>Metazoa</taxon>
        <taxon>Ecdysozoa</taxon>
        <taxon>Arthropoda</taxon>
        <taxon>Hexapoda</taxon>
        <taxon>Insecta</taxon>
        <taxon>Pterygota</taxon>
        <taxon>Neoptera</taxon>
        <taxon>Endopterygota</taxon>
        <taxon>Coleoptera</taxon>
        <taxon>Polyphaga</taxon>
        <taxon>Cucujiformia</taxon>
        <taxon>Nitidulidae</taxon>
        <taxon>Meligethinae</taxon>
        <taxon>Brassicogethes</taxon>
    </lineage>
</organism>
<evidence type="ECO:0000259" key="2">
    <source>
        <dbReference type="PROSITE" id="PS50404"/>
    </source>
</evidence>
<dbReference type="CDD" id="cd03045">
    <property type="entry name" value="GST_N_Delta_Epsilon"/>
    <property type="match status" value="1"/>
</dbReference>
<dbReference type="SUPFAM" id="SSF52833">
    <property type="entry name" value="Thioredoxin-like"/>
    <property type="match status" value="1"/>
</dbReference>
<dbReference type="InterPro" id="IPR010987">
    <property type="entry name" value="Glutathione-S-Trfase_C-like"/>
</dbReference>
<evidence type="ECO:0000259" key="3">
    <source>
        <dbReference type="PROSITE" id="PS50405"/>
    </source>
</evidence>
<dbReference type="SFLD" id="SFLDG01153">
    <property type="entry name" value="Main.4:_Theta-like"/>
    <property type="match status" value="1"/>
</dbReference>
<dbReference type="PANTHER" id="PTHR43969">
    <property type="entry name" value="GLUTATHIONE S TRANSFERASE D10, ISOFORM A-RELATED"/>
    <property type="match status" value="1"/>
</dbReference>
<dbReference type="GO" id="GO:0006749">
    <property type="term" value="P:glutathione metabolic process"/>
    <property type="evidence" value="ECO:0007669"/>
    <property type="project" value="TreeGrafter"/>
</dbReference>
<dbReference type="PANTHER" id="PTHR43969:SF8">
    <property type="entry name" value="GLUTATHIONE S TRANSFERASE E13, ISOFORM A-RELATED"/>
    <property type="match status" value="1"/>
</dbReference>
<dbReference type="Pfam" id="PF00043">
    <property type="entry name" value="GST_C"/>
    <property type="match status" value="1"/>
</dbReference>